<gene>
    <name evidence="9" type="ORF">LEP1GSC024_3868</name>
</gene>
<reference evidence="9 10" key="1">
    <citation type="submission" date="2013-01" db="EMBL/GenBank/DDBJ databases">
        <authorList>
            <person name="Harkins D.M."/>
            <person name="Durkin A.S."/>
            <person name="Brinkac L.M."/>
            <person name="Haft D.H."/>
            <person name="Selengut J.D."/>
            <person name="Sanka R."/>
            <person name="DePew J."/>
            <person name="Purushe J."/>
            <person name="Whelen A.C."/>
            <person name="Vinetz J.M."/>
            <person name="Sutton G.G."/>
            <person name="Nierman W.C."/>
            <person name="Fouts D.E."/>
        </authorList>
    </citation>
    <scope>NUCLEOTIDE SEQUENCE [LARGE SCALE GENOMIC DNA]</scope>
    <source>
        <strain evidence="9 10">2001034031</strain>
    </source>
</reference>
<evidence type="ECO:0000256" key="5">
    <source>
        <dbReference type="ARBA" id="ARBA00022801"/>
    </source>
</evidence>
<comment type="cofactor">
    <cofactor evidence="2">
        <name>Mg(2+)</name>
        <dbReference type="ChEBI" id="CHEBI:18420"/>
    </cofactor>
</comment>
<dbReference type="CDD" id="cd03424">
    <property type="entry name" value="NUDIX_ADPRase_Nudt5_UGPPase_Nudt14"/>
    <property type="match status" value="1"/>
</dbReference>
<dbReference type="GO" id="GO:0005829">
    <property type="term" value="C:cytosol"/>
    <property type="evidence" value="ECO:0007669"/>
    <property type="project" value="TreeGrafter"/>
</dbReference>
<evidence type="ECO:0000256" key="4">
    <source>
        <dbReference type="ARBA" id="ARBA00016377"/>
    </source>
</evidence>
<evidence type="ECO:0000256" key="7">
    <source>
        <dbReference type="ARBA" id="ARBA00032272"/>
    </source>
</evidence>
<feature type="domain" description="Nudix hydrolase" evidence="8">
    <location>
        <begin position="52"/>
        <end position="180"/>
    </location>
</feature>
<evidence type="ECO:0000313" key="9">
    <source>
        <dbReference type="EMBL" id="EMO90143.1"/>
    </source>
</evidence>
<dbReference type="PANTHER" id="PTHR11839:SF18">
    <property type="entry name" value="NUDIX HYDROLASE DOMAIN-CONTAINING PROTEIN"/>
    <property type="match status" value="1"/>
</dbReference>
<accession>M6YUT3</accession>
<evidence type="ECO:0000256" key="1">
    <source>
        <dbReference type="ARBA" id="ARBA00000847"/>
    </source>
</evidence>
<dbReference type="AlphaFoldDB" id="M6YUT3"/>
<dbReference type="SUPFAM" id="SSF55811">
    <property type="entry name" value="Nudix"/>
    <property type="match status" value="1"/>
</dbReference>
<evidence type="ECO:0000256" key="3">
    <source>
        <dbReference type="ARBA" id="ARBA00007275"/>
    </source>
</evidence>
<keyword evidence="5" id="KW-0378">Hydrolase</keyword>
<evidence type="ECO:0000259" key="8">
    <source>
        <dbReference type="PROSITE" id="PS51462"/>
    </source>
</evidence>
<dbReference type="PANTHER" id="PTHR11839">
    <property type="entry name" value="UDP/ADP-SUGAR PYROPHOSPHATASE"/>
    <property type="match status" value="1"/>
</dbReference>
<dbReference type="GO" id="GO:0019693">
    <property type="term" value="P:ribose phosphate metabolic process"/>
    <property type="evidence" value="ECO:0007669"/>
    <property type="project" value="TreeGrafter"/>
</dbReference>
<comment type="similarity">
    <text evidence="3">Belongs to the Nudix hydrolase family. NudK subfamily.</text>
</comment>
<dbReference type="Proteomes" id="UP000012138">
    <property type="component" value="Unassembled WGS sequence"/>
</dbReference>
<evidence type="ECO:0000256" key="2">
    <source>
        <dbReference type="ARBA" id="ARBA00001946"/>
    </source>
</evidence>
<dbReference type="PROSITE" id="PS51462">
    <property type="entry name" value="NUDIX"/>
    <property type="match status" value="1"/>
</dbReference>
<sequence length="192" mass="22280">MKPFLPEEYNPHSNLWSKINRKDLINTPIFKLVSWNITSPDKKVSKDFFHLESLDWVNIIALTTDNKIILVDQYRHGIHRFSLEIPGGIAEKNSLLESAQAELVEETGYVSQDWEYLGKVTGNPAILDNWCHTFIARNARRLHEQNLDDSEQIEIFETPIEKIPKLIADHILHHGMVVAAFGMYFIKNPIRY</sequence>
<dbReference type="GO" id="GO:0006753">
    <property type="term" value="P:nucleoside phosphate metabolic process"/>
    <property type="evidence" value="ECO:0007669"/>
    <property type="project" value="TreeGrafter"/>
</dbReference>
<evidence type="ECO:0000313" key="10">
    <source>
        <dbReference type="Proteomes" id="UP000012138"/>
    </source>
</evidence>
<comment type="caution">
    <text evidence="9">The sequence shown here is derived from an EMBL/GenBank/DDBJ whole genome shotgun (WGS) entry which is preliminary data.</text>
</comment>
<comment type="catalytic activity">
    <reaction evidence="1">
        <text>GDP-alpha-D-mannose + H2O = alpha-D-mannose 1-phosphate + GMP + 2 H(+)</text>
        <dbReference type="Rhea" id="RHEA:27978"/>
        <dbReference type="ChEBI" id="CHEBI:15377"/>
        <dbReference type="ChEBI" id="CHEBI:15378"/>
        <dbReference type="ChEBI" id="CHEBI:57527"/>
        <dbReference type="ChEBI" id="CHEBI:58115"/>
        <dbReference type="ChEBI" id="CHEBI:58409"/>
    </reaction>
</comment>
<dbReference type="RefSeq" id="WP_004444775.1">
    <property type="nucleotide sequence ID" value="NZ_AKXB02000064.1"/>
</dbReference>
<proteinExistence type="inferred from homology"/>
<evidence type="ECO:0000256" key="6">
    <source>
        <dbReference type="ARBA" id="ARBA00032162"/>
    </source>
</evidence>
<name>M6YUT3_9LEPT</name>
<dbReference type="EMBL" id="AKXB02000064">
    <property type="protein sequence ID" value="EMO90143.1"/>
    <property type="molecule type" value="Genomic_DNA"/>
</dbReference>
<dbReference type="Gene3D" id="3.90.79.10">
    <property type="entry name" value="Nucleoside Triphosphate Pyrophosphohydrolase"/>
    <property type="match status" value="1"/>
</dbReference>
<dbReference type="GO" id="GO:0016787">
    <property type="term" value="F:hydrolase activity"/>
    <property type="evidence" value="ECO:0007669"/>
    <property type="project" value="UniProtKB-KW"/>
</dbReference>
<dbReference type="InterPro" id="IPR000086">
    <property type="entry name" value="NUDIX_hydrolase_dom"/>
</dbReference>
<dbReference type="InterPro" id="IPR015797">
    <property type="entry name" value="NUDIX_hydrolase-like_dom_sf"/>
</dbReference>
<organism evidence="9 10">
    <name type="scientific">Leptospira noguchii str. 2001034031</name>
    <dbReference type="NCBI Taxonomy" id="1193053"/>
    <lineage>
        <taxon>Bacteria</taxon>
        <taxon>Pseudomonadati</taxon>
        <taxon>Spirochaetota</taxon>
        <taxon>Spirochaetia</taxon>
        <taxon>Leptospirales</taxon>
        <taxon>Leptospiraceae</taxon>
        <taxon>Leptospira</taxon>
    </lineage>
</organism>
<protein>
    <recommendedName>
        <fullName evidence="4">GDP-mannose pyrophosphatase</fullName>
    </recommendedName>
    <alternativeName>
        <fullName evidence="6">GDP-mannose hydrolase</fullName>
    </alternativeName>
    <alternativeName>
        <fullName evidence="7">GDPMK</fullName>
    </alternativeName>
</protein>
<dbReference type="Pfam" id="PF00293">
    <property type="entry name" value="NUDIX"/>
    <property type="match status" value="1"/>
</dbReference>